<dbReference type="Pfam" id="PF01039">
    <property type="entry name" value="Carboxyl_trans"/>
    <property type="match status" value="1"/>
</dbReference>
<feature type="compositionally biased region" description="Polar residues" evidence="15">
    <location>
        <begin position="1348"/>
        <end position="1361"/>
    </location>
</feature>
<dbReference type="Pfam" id="PF02786">
    <property type="entry name" value="CPSase_L_D2"/>
    <property type="match status" value="1"/>
</dbReference>
<dbReference type="PANTHER" id="PTHR45728:SF3">
    <property type="entry name" value="ACETYL-COA CARBOXYLASE"/>
    <property type="match status" value="1"/>
</dbReference>
<feature type="region of interest" description="Disordered" evidence="15">
    <location>
        <begin position="1346"/>
        <end position="1384"/>
    </location>
</feature>
<dbReference type="Pfam" id="PF00364">
    <property type="entry name" value="Biotin_lipoyl"/>
    <property type="match status" value="1"/>
</dbReference>
<dbReference type="VEuPathDB" id="TriTrypDB:Tc_MARK_1532"/>
<dbReference type="VEuPathDB" id="TriTrypDB:TcCL_Unassigned00880"/>
<dbReference type="GO" id="GO:0005524">
    <property type="term" value="F:ATP binding"/>
    <property type="evidence" value="ECO:0007669"/>
    <property type="project" value="UniProtKB-UniRule"/>
</dbReference>
<evidence type="ECO:0000256" key="2">
    <source>
        <dbReference type="ARBA" id="ARBA00004956"/>
    </source>
</evidence>
<dbReference type="VEuPathDB" id="TriTrypDB:TCSYLVIO_002772"/>
<dbReference type="PROSITE" id="PS50975">
    <property type="entry name" value="ATP_GRASP"/>
    <property type="match status" value="1"/>
</dbReference>
<dbReference type="InterPro" id="IPR011762">
    <property type="entry name" value="COA_CT_N"/>
</dbReference>
<dbReference type="InterPro" id="IPR013815">
    <property type="entry name" value="ATP_grasp_subdomain_1"/>
</dbReference>
<protein>
    <submittedName>
        <fullName evidence="20">Acetyl-CoA carboxylase</fullName>
    </submittedName>
</protein>
<evidence type="ECO:0000313" key="21">
    <source>
        <dbReference type="Proteomes" id="UP000246078"/>
    </source>
</evidence>
<dbReference type="Gene3D" id="3.90.1770.10">
    <property type="entry name" value="PreATP-grasp domain"/>
    <property type="match status" value="1"/>
</dbReference>
<evidence type="ECO:0000256" key="14">
    <source>
        <dbReference type="PROSITE-ProRule" id="PRU00409"/>
    </source>
</evidence>
<evidence type="ECO:0000256" key="1">
    <source>
        <dbReference type="ARBA" id="ARBA00001953"/>
    </source>
</evidence>
<dbReference type="VEuPathDB" id="TriTrypDB:TcBrA4_0120590"/>
<comment type="pathway">
    <text evidence="2">Lipid metabolism; malonyl-CoA biosynthesis; malonyl-CoA from acetyl-CoA: step 1/1.</text>
</comment>
<feature type="region of interest" description="Disordered" evidence="15">
    <location>
        <begin position="1399"/>
        <end position="1424"/>
    </location>
</feature>
<evidence type="ECO:0000256" key="8">
    <source>
        <dbReference type="ARBA" id="ARBA00023098"/>
    </source>
</evidence>
<evidence type="ECO:0000259" key="17">
    <source>
        <dbReference type="PROSITE" id="PS50979"/>
    </source>
</evidence>
<dbReference type="UniPathway" id="UPA00655">
    <property type="reaction ID" value="UER00711"/>
</dbReference>
<dbReference type="PROSITE" id="PS50989">
    <property type="entry name" value="COA_CT_CTER"/>
    <property type="match status" value="1"/>
</dbReference>
<dbReference type="VEuPathDB" id="TriTrypDB:TcCLB.510599.14"/>
<dbReference type="Pfam" id="PF02785">
    <property type="entry name" value="Biotin_carb_C"/>
    <property type="match status" value="1"/>
</dbReference>
<dbReference type="Gene3D" id="2.40.50.100">
    <property type="match status" value="1"/>
</dbReference>
<dbReference type="PROSITE" id="PS50980">
    <property type="entry name" value="COA_CT_NTER"/>
    <property type="match status" value="1"/>
</dbReference>
<dbReference type="VEuPathDB" id="TriTrypDB:TcYC6_0103930"/>
<dbReference type="GO" id="GO:0003989">
    <property type="term" value="F:acetyl-CoA carboxylase activity"/>
    <property type="evidence" value="ECO:0007669"/>
    <property type="project" value="UniProtKB-EC"/>
</dbReference>
<dbReference type="GO" id="GO:2001295">
    <property type="term" value="P:malonyl-CoA biosynthetic process"/>
    <property type="evidence" value="ECO:0007669"/>
    <property type="project" value="UniProtKB-UniPathway"/>
</dbReference>
<dbReference type="Gene3D" id="3.30.470.20">
    <property type="entry name" value="ATP-grasp fold, B domain"/>
    <property type="match status" value="1"/>
</dbReference>
<accession>A0A2V2WVU3</accession>
<evidence type="ECO:0000259" key="18">
    <source>
        <dbReference type="PROSITE" id="PS50980"/>
    </source>
</evidence>
<dbReference type="InterPro" id="IPR011764">
    <property type="entry name" value="Biotin_carboxylation_dom"/>
</dbReference>
<dbReference type="PROSITE" id="PS00866">
    <property type="entry name" value="CPSASE_1"/>
    <property type="match status" value="1"/>
</dbReference>
<dbReference type="SMART" id="SM00878">
    <property type="entry name" value="Biotin_carb_C"/>
    <property type="match status" value="1"/>
</dbReference>
<feature type="domain" description="CoA carboxyltransferase C-terminal" evidence="19">
    <location>
        <begin position="1782"/>
        <end position="2068"/>
    </location>
</feature>
<evidence type="ECO:0000256" key="5">
    <source>
        <dbReference type="ARBA" id="ARBA00022741"/>
    </source>
</evidence>
<dbReference type="Gene3D" id="3.90.226.10">
    <property type="entry name" value="2-enoyl-CoA Hydratase, Chain A, domain 1"/>
    <property type="match status" value="2"/>
</dbReference>
<keyword evidence="8" id="KW-0443">Lipid metabolism</keyword>
<dbReference type="VEuPathDB" id="TriTrypDB:TcCLB.508369.50"/>
<dbReference type="GO" id="GO:0046872">
    <property type="term" value="F:metal ion binding"/>
    <property type="evidence" value="ECO:0007669"/>
    <property type="project" value="InterPro"/>
</dbReference>
<reference evidence="20 21" key="1">
    <citation type="journal article" date="2018" name="Microb. Genom.">
        <title>Expanding an expanded genome: long-read sequencing of Trypanosoma cruzi.</title>
        <authorList>
            <person name="Berna L."/>
            <person name="Rodriguez M."/>
            <person name="Chiribao M.L."/>
            <person name="Parodi-Talice A."/>
            <person name="Pita S."/>
            <person name="Rijo G."/>
            <person name="Alvarez-Valin F."/>
            <person name="Robello C."/>
        </authorList>
    </citation>
    <scope>NUCLEOTIDE SEQUENCE [LARGE SCALE GENOMIC DNA]</scope>
    <source>
        <strain evidence="20 21">TCC</strain>
    </source>
</reference>
<feature type="domain" description="Biotin carboxylation" evidence="17">
    <location>
        <begin position="30"/>
        <end position="526"/>
    </location>
</feature>
<dbReference type="InterPro" id="IPR016185">
    <property type="entry name" value="PreATP-grasp_dom_sf"/>
</dbReference>
<dbReference type="SUPFAM" id="SSF56059">
    <property type="entry name" value="Glutathione synthetase ATP-binding domain-like"/>
    <property type="match status" value="1"/>
</dbReference>
<dbReference type="Pfam" id="PF00289">
    <property type="entry name" value="Biotin_carb_N"/>
    <property type="match status" value="1"/>
</dbReference>
<dbReference type="VEuPathDB" id="TriTrypDB:TcCLB.474937.9"/>
<dbReference type="VEuPathDB" id="TriTrypDB:TcCLB.509913.10"/>
<dbReference type="Gene3D" id="3.30.1490.20">
    <property type="entry name" value="ATP-grasp fold, A domain"/>
    <property type="match status" value="1"/>
</dbReference>
<keyword evidence="5 14" id="KW-0547">Nucleotide-binding</keyword>
<feature type="domain" description="CoA carboxyltransferase N-terminal" evidence="18">
    <location>
        <begin position="1426"/>
        <end position="1773"/>
    </location>
</feature>
<dbReference type="FunFam" id="2.40.50.100:FF:000005">
    <property type="entry name" value="Acetyl-CoA carboxylase 1"/>
    <property type="match status" value="1"/>
</dbReference>
<dbReference type="PROSITE" id="PS50979">
    <property type="entry name" value="BC"/>
    <property type="match status" value="1"/>
</dbReference>
<evidence type="ECO:0000256" key="15">
    <source>
        <dbReference type="SAM" id="MobiDB-lite"/>
    </source>
</evidence>
<dbReference type="Gene3D" id="3.40.50.20">
    <property type="match status" value="1"/>
</dbReference>
<dbReference type="InterPro" id="IPR005481">
    <property type="entry name" value="BC-like_N"/>
</dbReference>
<dbReference type="VEuPathDB" id="TriTrypDB:TcG_04462"/>
<comment type="cofactor">
    <cofactor evidence="1">
        <name>biotin</name>
        <dbReference type="ChEBI" id="CHEBI:57586"/>
    </cofactor>
</comment>
<evidence type="ECO:0000256" key="6">
    <source>
        <dbReference type="ARBA" id="ARBA00022832"/>
    </source>
</evidence>
<dbReference type="InterPro" id="IPR011763">
    <property type="entry name" value="COA_CT_C"/>
</dbReference>
<dbReference type="GO" id="GO:0006633">
    <property type="term" value="P:fatty acid biosynthetic process"/>
    <property type="evidence" value="ECO:0007669"/>
    <property type="project" value="UniProtKB-KW"/>
</dbReference>
<dbReference type="InterPro" id="IPR011054">
    <property type="entry name" value="Rudment_hybrid_motif"/>
</dbReference>
<evidence type="ECO:0000256" key="3">
    <source>
        <dbReference type="ARBA" id="ARBA00022516"/>
    </source>
</evidence>
<dbReference type="PANTHER" id="PTHR45728">
    <property type="entry name" value="ACETYL-COA CARBOXYLASE, ISOFORM A"/>
    <property type="match status" value="1"/>
</dbReference>
<dbReference type="VEuPathDB" id="TriTrypDB:TCDM_08578"/>
<evidence type="ECO:0000256" key="10">
    <source>
        <dbReference type="ARBA" id="ARBA00023267"/>
    </source>
</evidence>
<keyword evidence="4" id="KW-0436">Ligase</keyword>
<evidence type="ECO:0000256" key="7">
    <source>
        <dbReference type="ARBA" id="ARBA00022840"/>
    </source>
</evidence>
<evidence type="ECO:0000256" key="9">
    <source>
        <dbReference type="ARBA" id="ARBA00023160"/>
    </source>
</evidence>
<dbReference type="InterPro" id="IPR049074">
    <property type="entry name" value="ACCA_BT"/>
</dbReference>
<name>A0A2V2WVU3_TRYCR</name>
<dbReference type="SUPFAM" id="SSF52440">
    <property type="entry name" value="PreATP-grasp domain"/>
    <property type="match status" value="1"/>
</dbReference>
<dbReference type="Pfam" id="PF21385">
    <property type="entry name" value="ACCA_BT"/>
    <property type="match status" value="1"/>
</dbReference>
<dbReference type="Pfam" id="PF08326">
    <property type="entry name" value="ACC_central"/>
    <property type="match status" value="1"/>
</dbReference>
<dbReference type="InterPro" id="IPR034733">
    <property type="entry name" value="AcCoA_carboxyl_beta"/>
</dbReference>
<dbReference type="SUPFAM" id="SSF52096">
    <property type="entry name" value="ClpP/crotonase"/>
    <property type="match status" value="2"/>
</dbReference>
<dbReference type="VEuPathDB" id="TriTrypDB:BCY84_00756"/>
<dbReference type="InterPro" id="IPR029045">
    <property type="entry name" value="ClpP/crotonase-like_dom_sf"/>
</dbReference>
<dbReference type="InterPro" id="IPR011761">
    <property type="entry name" value="ATP-grasp"/>
</dbReference>
<proteinExistence type="predicted"/>
<keyword evidence="11" id="KW-0511">Multifunctional enzyme</keyword>
<dbReference type="VEuPathDB" id="TriTrypDB:TcCLB.507897.40"/>
<dbReference type="InterPro" id="IPR013537">
    <property type="entry name" value="AcCoA_COase_cen"/>
</dbReference>
<evidence type="ECO:0000256" key="13">
    <source>
        <dbReference type="ARBA" id="ARBA00048600"/>
    </source>
</evidence>
<evidence type="ECO:0000259" key="19">
    <source>
        <dbReference type="PROSITE" id="PS50989"/>
    </source>
</evidence>
<dbReference type="VEuPathDB" id="TriTrypDB:ECC02_006768"/>
<dbReference type="InterPro" id="IPR011053">
    <property type="entry name" value="Single_hybrid_motif"/>
</dbReference>
<dbReference type="SUPFAM" id="SSF51230">
    <property type="entry name" value="Single hybrid motif"/>
    <property type="match status" value="1"/>
</dbReference>
<evidence type="ECO:0000259" key="16">
    <source>
        <dbReference type="PROSITE" id="PS50975"/>
    </source>
</evidence>
<dbReference type="GO" id="GO:0004075">
    <property type="term" value="F:biotin carboxylase activity"/>
    <property type="evidence" value="ECO:0007669"/>
    <property type="project" value="UniProtKB-EC"/>
</dbReference>
<dbReference type="SUPFAM" id="SSF51246">
    <property type="entry name" value="Rudiment single hybrid motif"/>
    <property type="match status" value="1"/>
</dbReference>
<sequence>MTSMDRRSSTQQLPFHNLPEFCTFLGGTKKIERLLIANNGLAAVKGIDSIRSWLYEHIGDSEAIEFVVMATPEDLNANAEFISLADFHVAVPGGPNSNNYANVDLIMRTALQNSCDAIYPGWGHASENPILSRECTKLKGKVVFLGPTEEAMFALGDKIASTIVAQSNGVPTVPWSGDEIRLPPGVFEVDPLVYEMAYITSVEECEEVCARIGFPVMIKASEGGGGKGIRRCLRMEDVSDMFVAVSEEVKGCHIFVMRMLENVRHLEVQLLADEYGDCIAVHTRDCSVQRRHQKLIEEGPVFGVDPSIIASMEAAAIRLAKAVGYRGLGTVEYMYDKATDNFFFLELNPRIQVEHPVSELISGVNLPAALLCVGMGVPLHRVPEVRSFYGERPYTTTPINFLQRRSLPAKGHTIAVRVTAENTEEGFCPTTGRVEEITFKNSKECWGYFSANPGGEIHQFADSQFGHIFSSGETREDARRGMVMALRNLVIRGEIHTSISYVLELLEREEFIDCDISTAWLDRLITERAMQGPQEQDVHLALIAACVFRILRKSEENIGKYVTFLGAGHVPSSDYLTNQLTESYVNRFKKFTVTMGFTSPAEVAISLNGSVLTVPFRKLKSGALQLRIGGKSFIAYAEKEPASLRISINGKDTTFTGDTDPTKIFSSVPGRFVRYVVNDGGHVAEGSTIAEVEVMKMILPLRATAAGVLHHRVAPGSTIAVGTLIGGITLDDPSTVARPQEVWEQWPSGLLIEREKKMERPNGLTRAQLGVESLQYMLRGYHFSGISLKNRLQEAFDNLSSLCLSSVVLDAVNFPLLSTKVSTAVWDDTKRDTPNEKLRIVLHALVADYISVEKPFAHCSRQEAIQHLREVNDDPMEVYALDFAHQQPCHHSVIKELLNMLESNMLLLRSLQSTLPFLLELDSSTYGSLALQVRYLMRQCSLPSFEERKTTFAKVLEEGRIADLIQGSHGDDLMCAVMFDRRTPHLAQLCLELYIRREYFGESHVKNLDIFVRDGCWYAFYEYEPLEDHDPLLAESFSSEENIIDVVSEYKGAGLCMMFPDDQVLRVKWATALNNFICNVPSEPSVCTVFFAVSVQSGVEEVARQCQQLLEEHTLALMQHRELQRFTFIVHGISGGPHTFTHRRCHEWREDKLIRNIAPLSARRLELHRLVNYDVAMYPTPFKDVHVFRATPKKKNASYLESRIFARVFLSPRDLGVEAWTEANEVDAGHMLTKCFGALEFARNDNAFRYPIYNHVFIKMAELTFDIAKMKRLFEHALKSYRQRLTYLGVAEVELSFNLKVSSGCIPFRVMISSPSGYHVVMRTCYELIENSVICLRRAESSEDVVLTTPSKLTENTNDFSSGPKDKGNGSNGTNNNHNSNLAPRTLLRTLSKLEALRNLLPSRDKMETPGPETSDEIEESLPLGPYPMVSSKQLKRLQARSLKTVYVHDWPLLLETVLRNQWEKHASGRGFSWKCIPKEVLRAKELFLDASDGKTLCEKRPLGHIPCGMIVWLVTIVPPTYYDSDTDTAGIRRIVMVANDIAFQSGSFAVPEDDVFSAASELARRLRVPFVYISANSGARLGLSVEVKKRFRVALSETNELEYLYLLPEDYEELMRLGVRLSVEPRQEKDGNGETRYVIRGIVGAPDEYLGVENLRGSGLVAGQMSKNYSEVPTISVVTGRSVGIGAYLNRIGRRVIQTDDAPLILTGAGALNRLLGKEVYSDNGQLGGKRIMVPNGVTHWCTKNNYSSAEALLCWLNYVPPTVDPLRCCPRVLALPNYDPVDRDVTFMPKGGEAYDPRHLVCGVGDRLGLFDRGSWTESLEGWAKSVVTGRATLGGIPCGIILVETRMTRKHDPADPADPTSASSFIPQAGQVWFPDSARKTADALDDFHHERLPCFILANWRGFSGGMRDMFDEVLKFGASIVDNVRVYNCPLFIYIPPCGELRGGAWVVVDPSINHNGVVEMYCDPTSRGGVMEASGVVEIKFRENDVRELIRRSNPHLAALDHQRLRDEENRLLPLYRDVAIRFADLHDTHFRMQATGAVRGVVPWKDSRRLFHAKLQRKLKELSVAVSMVEAKEVGSISEGVRKIEAAFAQDHPDIPWGTNDALHMQWLTEKVELNGVFLSGVSLLPPSPAISLPSPLTAVEEVTRLTAQCQGTDALENCFESLFEDENMLKAAMGAMQRIRDRAEKVGKLTFTEAEMASKPE</sequence>
<dbReference type="InterPro" id="IPR005479">
    <property type="entry name" value="CPAse_ATP-bd"/>
</dbReference>
<dbReference type="CDD" id="cd06850">
    <property type="entry name" value="biotinyl_domain"/>
    <property type="match status" value="1"/>
</dbReference>
<keyword evidence="9" id="KW-0275">Fatty acid biosynthesis</keyword>
<dbReference type="PROSITE" id="PS00867">
    <property type="entry name" value="CPSASE_2"/>
    <property type="match status" value="1"/>
</dbReference>
<dbReference type="InterPro" id="IPR049076">
    <property type="entry name" value="ACCA"/>
</dbReference>
<keyword evidence="10" id="KW-0092">Biotin</keyword>
<comment type="caution">
    <text evidence="20">The sequence shown here is derived from an EMBL/GenBank/DDBJ whole genome shotgun (WGS) entry which is preliminary data.</text>
</comment>
<dbReference type="Gene3D" id="2.40.460.10">
    <property type="entry name" value="Biotin dependent carboxylase carboxyltransferase"/>
    <property type="match status" value="1"/>
</dbReference>
<evidence type="ECO:0000256" key="11">
    <source>
        <dbReference type="ARBA" id="ARBA00023268"/>
    </source>
</evidence>
<keyword evidence="3" id="KW-0444">Lipid biosynthesis</keyword>
<evidence type="ECO:0000256" key="4">
    <source>
        <dbReference type="ARBA" id="ARBA00022598"/>
    </source>
</evidence>
<dbReference type="FunFam" id="3.30.1490.20:FF:000003">
    <property type="entry name" value="acetyl-CoA carboxylase isoform X1"/>
    <property type="match status" value="1"/>
</dbReference>
<dbReference type="VEuPathDB" id="TriTrypDB:C4B63_127g51"/>
<evidence type="ECO:0000256" key="12">
    <source>
        <dbReference type="ARBA" id="ARBA00048065"/>
    </source>
</evidence>
<feature type="compositionally biased region" description="Low complexity" evidence="15">
    <location>
        <begin position="1372"/>
        <end position="1381"/>
    </location>
</feature>
<dbReference type="InterPro" id="IPR005482">
    <property type="entry name" value="Biotin_COase_C"/>
</dbReference>
<comment type="catalytic activity">
    <reaction evidence="13">
        <text>N(6)-biotinyl-L-lysyl-[protein] + hydrogencarbonate + ATP = N(6)-carboxybiotinyl-L-lysyl-[protein] + ADP + phosphate + H(+)</text>
        <dbReference type="Rhea" id="RHEA:13501"/>
        <dbReference type="Rhea" id="RHEA-COMP:10505"/>
        <dbReference type="Rhea" id="RHEA-COMP:10506"/>
        <dbReference type="ChEBI" id="CHEBI:15378"/>
        <dbReference type="ChEBI" id="CHEBI:17544"/>
        <dbReference type="ChEBI" id="CHEBI:30616"/>
        <dbReference type="ChEBI" id="CHEBI:43474"/>
        <dbReference type="ChEBI" id="CHEBI:83144"/>
        <dbReference type="ChEBI" id="CHEBI:83145"/>
        <dbReference type="ChEBI" id="CHEBI:456216"/>
        <dbReference type="EC" id="6.3.4.14"/>
    </reaction>
</comment>
<gene>
    <name evidence="20" type="ORF">C3747_49g167</name>
</gene>
<keyword evidence="6" id="KW-0276">Fatty acid metabolism</keyword>
<dbReference type="EMBL" id="PRFC01000049">
    <property type="protein sequence ID" value="PWV12691.1"/>
    <property type="molecule type" value="Genomic_DNA"/>
</dbReference>
<dbReference type="Proteomes" id="UP000246078">
    <property type="component" value="Unassembled WGS sequence"/>
</dbReference>
<comment type="catalytic activity">
    <reaction evidence="12">
        <text>hydrogencarbonate + acetyl-CoA + ATP = malonyl-CoA + ADP + phosphate + H(+)</text>
        <dbReference type="Rhea" id="RHEA:11308"/>
        <dbReference type="ChEBI" id="CHEBI:15378"/>
        <dbReference type="ChEBI" id="CHEBI:17544"/>
        <dbReference type="ChEBI" id="CHEBI:30616"/>
        <dbReference type="ChEBI" id="CHEBI:43474"/>
        <dbReference type="ChEBI" id="CHEBI:57288"/>
        <dbReference type="ChEBI" id="CHEBI:57384"/>
        <dbReference type="ChEBI" id="CHEBI:456216"/>
        <dbReference type="EC" id="6.4.1.2"/>
    </reaction>
</comment>
<dbReference type="VEuPathDB" id="TriTrypDB:C3747_49g167"/>
<evidence type="ECO:0000313" key="20">
    <source>
        <dbReference type="EMBL" id="PWV12691.1"/>
    </source>
</evidence>
<dbReference type="InterPro" id="IPR000089">
    <property type="entry name" value="Biotin_lipoyl"/>
</dbReference>
<feature type="domain" description="ATP-grasp" evidence="16">
    <location>
        <begin position="183"/>
        <end position="375"/>
    </location>
</feature>
<organism evidence="20 21">
    <name type="scientific">Trypanosoma cruzi</name>
    <dbReference type="NCBI Taxonomy" id="5693"/>
    <lineage>
        <taxon>Eukaryota</taxon>
        <taxon>Discoba</taxon>
        <taxon>Euglenozoa</taxon>
        <taxon>Kinetoplastea</taxon>
        <taxon>Metakinetoplastina</taxon>
        <taxon>Trypanosomatida</taxon>
        <taxon>Trypanosomatidae</taxon>
        <taxon>Trypanosoma</taxon>
        <taxon>Schizotrypanum</taxon>
    </lineage>
</organism>
<keyword evidence="7 14" id="KW-0067">ATP-binding</keyword>